<dbReference type="GO" id="GO:0006457">
    <property type="term" value="P:protein folding"/>
    <property type="evidence" value="ECO:0007669"/>
    <property type="project" value="TreeGrafter"/>
</dbReference>
<dbReference type="eggNOG" id="KOG0546">
    <property type="taxonomic scope" value="Eukaryota"/>
</dbReference>
<name>G0MQM3_CAEBE</name>
<dbReference type="PANTHER" id="PTHR11071:SF561">
    <property type="entry name" value="PEPTIDYL-PROLYL CIS-TRANS ISOMERASE D-RELATED"/>
    <property type="match status" value="1"/>
</dbReference>
<dbReference type="GO" id="GO:0016018">
    <property type="term" value="F:cyclosporin A binding"/>
    <property type="evidence" value="ECO:0007669"/>
    <property type="project" value="TreeGrafter"/>
</dbReference>
<evidence type="ECO:0000313" key="3">
    <source>
        <dbReference type="Proteomes" id="UP000008068"/>
    </source>
</evidence>
<dbReference type="EMBL" id="GL379807">
    <property type="protein sequence ID" value="EGT41557.1"/>
    <property type="molecule type" value="Genomic_DNA"/>
</dbReference>
<dbReference type="HOGENOM" id="CLU_842596_0_0_1"/>
<dbReference type="STRING" id="135651.G0MQM3"/>
<sequence>MEQEDLGRAVVPVMTVAEAVALPVLEADIGNGYESEGEESEFSYSDSVHYSGSEFGDDDDIEHTQLSSTEAPVAVRQSGLSQFATSERSRRITLEEATIVRLCNRNLSSINYGPHRIFFDIEVDRNFIGRVIIHMSNHCAATRNHFDQLCTGQMAMRNQLNMHLTGTKIHRFEAGKFLEAGILSPLFPESSESIYKEKPVLNPVYYDSYILIANKNINDEYGGARFLITTTTHVKHYDANHIPIGCVVFGTDVIDMITRLPRRPNGFLYPSVTIGHCGSIMKTPEEQEHCGKYEKTPKNCKNYYPYKIHDRLHKARKSEDGVVSKHNPSQ</sequence>
<dbReference type="Gene3D" id="2.40.100.10">
    <property type="entry name" value="Cyclophilin-like"/>
    <property type="match status" value="1"/>
</dbReference>
<dbReference type="AlphaFoldDB" id="G0MQM3"/>
<dbReference type="PANTHER" id="PTHR11071">
    <property type="entry name" value="PEPTIDYL-PROLYL CIS-TRANS ISOMERASE"/>
    <property type="match status" value="1"/>
</dbReference>
<dbReference type="SUPFAM" id="SSF50891">
    <property type="entry name" value="Cyclophilin-like"/>
    <property type="match status" value="1"/>
</dbReference>
<feature type="domain" description="PPIase cyclophilin-type" evidence="1">
    <location>
        <begin position="118"/>
        <end position="279"/>
    </location>
</feature>
<dbReference type="InterPro" id="IPR029000">
    <property type="entry name" value="Cyclophilin-like_dom_sf"/>
</dbReference>
<accession>G0MQM3</accession>
<reference evidence="3" key="1">
    <citation type="submission" date="2011-07" db="EMBL/GenBank/DDBJ databases">
        <authorList>
            <consortium name="Caenorhabditis brenneri Sequencing and Analysis Consortium"/>
            <person name="Wilson R.K."/>
        </authorList>
    </citation>
    <scope>NUCLEOTIDE SEQUENCE [LARGE SCALE GENOMIC DNA]</scope>
    <source>
        <strain evidence="3">PB2801</strain>
    </source>
</reference>
<proteinExistence type="predicted"/>
<dbReference type="GO" id="GO:0003755">
    <property type="term" value="F:peptidyl-prolyl cis-trans isomerase activity"/>
    <property type="evidence" value="ECO:0007669"/>
    <property type="project" value="InterPro"/>
</dbReference>
<dbReference type="InterPro" id="IPR002130">
    <property type="entry name" value="Cyclophilin-type_PPIase_dom"/>
</dbReference>
<dbReference type="OrthoDB" id="5875359at2759"/>
<protein>
    <recommendedName>
        <fullName evidence="1">PPIase cyclophilin-type domain-containing protein</fullName>
    </recommendedName>
</protein>
<dbReference type="InParanoid" id="G0MQM3"/>
<evidence type="ECO:0000259" key="1">
    <source>
        <dbReference type="PROSITE" id="PS50072"/>
    </source>
</evidence>
<dbReference type="Pfam" id="PF00160">
    <property type="entry name" value="Pro_isomerase"/>
    <property type="match status" value="1"/>
</dbReference>
<organism evidence="3">
    <name type="scientific">Caenorhabditis brenneri</name>
    <name type="common">Nematode worm</name>
    <dbReference type="NCBI Taxonomy" id="135651"/>
    <lineage>
        <taxon>Eukaryota</taxon>
        <taxon>Metazoa</taxon>
        <taxon>Ecdysozoa</taxon>
        <taxon>Nematoda</taxon>
        <taxon>Chromadorea</taxon>
        <taxon>Rhabditida</taxon>
        <taxon>Rhabditina</taxon>
        <taxon>Rhabditomorpha</taxon>
        <taxon>Rhabditoidea</taxon>
        <taxon>Rhabditidae</taxon>
        <taxon>Peloderinae</taxon>
        <taxon>Caenorhabditis</taxon>
    </lineage>
</organism>
<dbReference type="GO" id="GO:0005737">
    <property type="term" value="C:cytoplasm"/>
    <property type="evidence" value="ECO:0007669"/>
    <property type="project" value="TreeGrafter"/>
</dbReference>
<gene>
    <name evidence="2" type="ORF">CAEBREN_15276</name>
</gene>
<dbReference type="PROSITE" id="PS50072">
    <property type="entry name" value="CSA_PPIASE_2"/>
    <property type="match status" value="1"/>
</dbReference>
<keyword evidence="3" id="KW-1185">Reference proteome</keyword>
<dbReference type="Proteomes" id="UP000008068">
    <property type="component" value="Unassembled WGS sequence"/>
</dbReference>
<evidence type="ECO:0000313" key="2">
    <source>
        <dbReference type="EMBL" id="EGT41557.1"/>
    </source>
</evidence>